<dbReference type="CDD" id="cd00464">
    <property type="entry name" value="SK"/>
    <property type="match status" value="1"/>
</dbReference>
<reference evidence="12 13" key="1">
    <citation type="journal article" date="2016" name="Nat. Commun.">
        <title>Thousands of microbial genomes shed light on interconnected biogeochemical processes in an aquifer system.</title>
        <authorList>
            <person name="Anantharaman K."/>
            <person name="Brown C.T."/>
            <person name="Hug L.A."/>
            <person name="Sharon I."/>
            <person name="Castelle C.J."/>
            <person name="Probst A.J."/>
            <person name="Thomas B.C."/>
            <person name="Singh A."/>
            <person name="Wilkins M.J."/>
            <person name="Karaoz U."/>
            <person name="Brodie E.L."/>
            <person name="Williams K.H."/>
            <person name="Hubbard S.S."/>
            <person name="Banfield J.F."/>
        </authorList>
    </citation>
    <scope>NUCLEOTIDE SEQUENCE [LARGE SCALE GENOMIC DNA]</scope>
</reference>
<dbReference type="GO" id="GO:0005524">
    <property type="term" value="F:ATP binding"/>
    <property type="evidence" value="ECO:0007669"/>
    <property type="project" value="UniProtKB-UniRule"/>
</dbReference>
<comment type="subcellular location">
    <subcellularLocation>
        <location evidence="11">Cytoplasm</location>
    </subcellularLocation>
</comment>
<dbReference type="GO" id="GO:0005829">
    <property type="term" value="C:cytosol"/>
    <property type="evidence" value="ECO:0007669"/>
    <property type="project" value="TreeGrafter"/>
</dbReference>
<keyword evidence="9 11" id="KW-0057">Aromatic amino acid biosynthesis</keyword>
<dbReference type="InterPro" id="IPR027417">
    <property type="entry name" value="P-loop_NTPase"/>
</dbReference>
<dbReference type="PROSITE" id="PS01128">
    <property type="entry name" value="SHIKIMATE_KINASE"/>
    <property type="match status" value="1"/>
</dbReference>
<proteinExistence type="inferred from homology"/>
<dbReference type="HAMAP" id="MF_00109">
    <property type="entry name" value="Shikimate_kinase"/>
    <property type="match status" value="1"/>
</dbReference>
<organism evidence="12 13">
    <name type="scientific">candidate division WOR-1 bacterium RIFOXYB2_FULL_37_13</name>
    <dbReference type="NCBI Taxonomy" id="1802579"/>
    <lineage>
        <taxon>Bacteria</taxon>
        <taxon>Bacillati</taxon>
        <taxon>Saganbacteria</taxon>
    </lineage>
</organism>
<feature type="binding site" evidence="11">
    <location>
        <position position="15"/>
    </location>
    <ligand>
        <name>Mg(2+)</name>
        <dbReference type="ChEBI" id="CHEBI:18420"/>
    </ligand>
</feature>
<dbReference type="STRING" id="1802579.A2310_05060"/>
<keyword evidence="11" id="KW-0460">Magnesium</keyword>
<evidence type="ECO:0000256" key="1">
    <source>
        <dbReference type="ARBA" id="ARBA00004842"/>
    </source>
</evidence>
<evidence type="ECO:0000256" key="4">
    <source>
        <dbReference type="ARBA" id="ARBA00022605"/>
    </source>
</evidence>
<comment type="pathway">
    <text evidence="1 11">Metabolic intermediate biosynthesis; chorismate biosynthesis; chorismate from D-erythrose 4-phosphate and phosphoenolpyruvate: step 5/7.</text>
</comment>
<keyword evidence="11" id="KW-0479">Metal-binding</keyword>
<keyword evidence="5 11" id="KW-0808">Transferase</keyword>
<evidence type="ECO:0000256" key="6">
    <source>
        <dbReference type="ARBA" id="ARBA00022741"/>
    </source>
</evidence>
<protein>
    <recommendedName>
        <fullName evidence="3 11">Shikimate kinase</fullName>
        <shortName evidence="11">SK</shortName>
        <ecNumber evidence="3 11">2.7.1.71</ecNumber>
    </recommendedName>
</protein>
<evidence type="ECO:0000256" key="5">
    <source>
        <dbReference type="ARBA" id="ARBA00022679"/>
    </source>
</evidence>
<feature type="binding site" evidence="11">
    <location>
        <position position="57"/>
    </location>
    <ligand>
        <name>substrate</name>
    </ligand>
</feature>
<dbReference type="Proteomes" id="UP000178417">
    <property type="component" value="Unassembled WGS sequence"/>
</dbReference>
<comment type="catalytic activity">
    <reaction evidence="10 11">
        <text>shikimate + ATP = 3-phosphoshikimate + ADP + H(+)</text>
        <dbReference type="Rhea" id="RHEA:13121"/>
        <dbReference type="ChEBI" id="CHEBI:15378"/>
        <dbReference type="ChEBI" id="CHEBI:30616"/>
        <dbReference type="ChEBI" id="CHEBI:36208"/>
        <dbReference type="ChEBI" id="CHEBI:145989"/>
        <dbReference type="ChEBI" id="CHEBI:456216"/>
        <dbReference type="EC" id="2.7.1.71"/>
    </reaction>
</comment>
<keyword evidence="8 11" id="KW-0067">ATP-binding</keyword>
<accession>A0A1F4SSH4</accession>
<evidence type="ECO:0000256" key="11">
    <source>
        <dbReference type="HAMAP-Rule" id="MF_00109"/>
    </source>
</evidence>
<dbReference type="PANTHER" id="PTHR21087:SF16">
    <property type="entry name" value="SHIKIMATE KINASE 1, CHLOROPLASTIC"/>
    <property type="match status" value="1"/>
</dbReference>
<keyword evidence="4 11" id="KW-0028">Amino-acid biosynthesis</keyword>
<feature type="binding site" evidence="11">
    <location>
        <position position="79"/>
    </location>
    <ligand>
        <name>substrate</name>
    </ligand>
</feature>
<gene>
    <name evidence="11" type="primary">aroK</name>
    <name evidence="12" type="ORF">A2310_05060</name>
</gene>
<comment type="cofactor">
    <cofactor evidence="11">
        <name>Mg(2+)</name>
        <dbReference type="ChEBI" id="CHEBI:18420"/>
    </cofactor>
    <text evidence="11">Binds 1 Mg(2+) ion per subunit.</text>
</comment>
<feature type="binding site" evidence="11">
    <location>
        <position position="135"/>
    </location>
    <ligand>
        <name>substrate</name>
    </ligand>
</feature>
<dbReference type="GO" id="GO:0009423">
    <property type="term" value="P:chorismate biosynthetic process"/>
    <property type="evidence" value="ECO:0007669"/>
    <property type="project" value="UniProtKB-UniRule"/>
</dbReference>
<comment type="similarity">
    <text evidence="2 11">Belongs to the shikimate kinase family.</text>
</comment>
<dbReference type="UniPathway" id="UPA00053">
    <property type="reaction ID" value="UER00088"/>
</dbReference>
<name>A0A1F4SSH4_UNCSA</name>
<dbReference type="Gene3D" id="3.40.50.300">
    <property type="entry name" value="P-loop containing nucleotide triphosphate hydrolases"/>
    <property type="match status" value="1"/>
</dbReference>
<dbReference type="GO" id="GO:0000287">
    <property type="term" value="F:magnesium ion binding"/>
    <property type="evidence" value="ECO:0007669"/>
    <property type="project" value="UniProtKB-UniRule"/>
</dbReference>
<dbReference type="Pfam" id="PF01202">
    <property type="entry name" value="SKI"/>
    <property type="match status" value="1"/>
</dbReference>
<evidence type="ECO:0000256" key="8">
    <source>
        <dbReference type="ARBA" id="ARBA00022840"/>
    </source>
</evidence>
<dbReference type="GO" id="GO:0004765">
    <property type="term" value="F:shikimate kinase activity"/>
    <property type="evidence" value="ECO:0007669"/>
    <property type="project" value="UniProtKB-UniRule"/>
</dbReference>
<sequence>MNNVVLIGFMGTGKSTVGKKIAERLGFSYIDTDEVIEKTEKKKISEIFNEYGEKYFRDLETEVIKTLQDYDHFIIATGGGMVLRDENVKMLKALGPLVLLYTNPDVIFERIKSVQNRPLIEEDKLDKIKEILKQRDPIYSKVADFKVDTSLLAIDEVVDIILKELKK</sequence>
<dbReference type="EMBL" id="MEUB01000019">
    <property type="protein sequence ID" value="OGC23396.1"/>
    <property type="molecule type" value="Genomic_DNA"/>
</dbReference>
<comment type="function">
    <text evidence="11">Catalyzes the specific phosphorylation of the 3-hydroxyl group of shikimic acid using ATP as a cosubstrate.</text>
</comment>
<dbReference type="GO" id="GO:0008652">
    <property type="term" value="P:amino acid biosynthetic process"/>
    <property type="evidence" value="ECO:0007669"/>
    <property type="project" value="UniProtKB-KW"/>
</dbReference>
<keyword evidence="7 11" id="KW-0418">Kinase</keyword>
<dbReference type="InterPro" id="IPR023000">
    <property type="entry name" value="Shikimate_kinase_CS"/>
</dbReference>
<dbReference type="SUPFAM" id="SSF52540">
    <property type="entry name" value="P-loop containing nucleoside triphosphate hydrolases"/>
    <property type="match status" value="1"/>
</dbReference>
<evidence type="ECO:0000256" key="9">
    <source>
        <dbReference type="ARBA" id="ARBA00023141"/>
    </source>
</evidence>
<comment type="caution">
    <text evidence="12">The sequence shown here is derived from an EMBL/GenBank/DDBJ whole genome shotgun (WGS) entry which is preliminary data.</text>
</comment>
<keyword evidence="6 11" id="KW-0547">Nucleotide-binding</keyword>
<dbReference type="NCBIfam" id="NF010553">
    <property type="entry name" value="PRK13947.1"/>
    <property type="match status" value="1"/>
</dbReference>
<evidence type="ECO:0000256" key="10">
    <source>
        <dbReference type="ARBA" id="ARBA00048567"/>
    </source>
</evidence>
<dbReference type="EC" id="2.7.1.71" evidence="3 11"/>
<dbReference type="PRINTS" id="PR01100">
    <property type="entry name" value="SHIKIMTKNASE"/>
</dbReference>
<feature type="binding site" evidence="11">
    <location>
        <position position="117"/>
    </location>
    <ligand>
        <name>ATP</name>
        <dbReference type="ChEBI" id="CHEBI:30616"/>
    </ligand>
</feature>
<feature type="binding site" evidence="11">
    <location>
        <position position="33"/>
    </location>
    <ligand>
        <name>substrate</name>
    </ligand>
</feature>
<evidence type="ECO:0000313" key="13">
    <source>
        <dbReference type="Proteomes" id="UP000178417"/>
    </source>
</evidence>
<feature type="binding site" evidence="11">
    <location>
        <begin position="11"/>
        <end position="16"/>
    </location>
    <ligand>
        <name>ATP</name>
        <dbReference type="ChEBI" id="CHEBI:30616"/>
    </ligand>
</feature>
<comment type="subunit">
    <text evidence="11">Monomer.</text>
</comment>
<dbReference type="PANTHER" id="PTHR21087">
    <property type="entry name" value="SHIKIMATE KINASE"/>
    <property type="match status" value="1"/>
</dbReference>
<evidence type="ECO:0000256" key="7">
    <source>
        <dbReference type="ARBA" id="ARBA00022777"/>
    </source>
</evidence>
<comment type="caution">
    <text evidence="11">Lacks conserved residue(s) required for the propagation of feature annotation.</text>
</comment>
<dbReference type="AlphaFoldDB" id="A0A1F4SSH4"/>
<evidence type="ECO:0000313" key="12">
    <source>
        <dbReference type="EMBL" id="OGC23396.1"/>
    </source>
</evidence>
<dbReference type="GO" id="GO:0009073">
    <property type="term" value="P:aromatic amino acid family biosynthetic process"/>
    <property type="evidence" value="ECO:0007669"/>
    <property type="project" value="UniProtKB-KW"/>
</dbReference>
<evidence type="ECO:0000256" key="3">
    <source>
        <dbReference type="ARBA" id="ARBA00012154"/>
    </source>
</evidence>
<dbReference type="InterPro" id="IPR031322">
    <property type="entry name" value="Shikimate/glucono_kinase"/>
</dbReference>
<evidence type="ECO:0000256" key="2">
    <source>
        <dbReference type="ARBA" id="ARBA00006997"/>
    </source>
</evidence>
<dbReference type="InterPro" id="IPR000623">
    <property type="entry name" value="Shikimate_kinase/TSH1"/>
</dbReference>
<keyword evidence="11" id="KW-0963">Cytoplasm</keyword>